<evidence type="ECO:0000313" key="2">
    <source>
        <dbReference type="Proteomes" id="UP000011518"/>
    </source>
</evidence>
<reference evidence="2" key="1">
    <citation type="submission" date="2012-07" db="EMBL/GenBank/DDBJ databases">
        <title>Genome of the Chinese tree shrew, a rising model animal genetically related to primates.</title>
        <authorList>
            <person name="Zhang G."/>
            <person name="Fan Y."/>
            <person name="Yao Y."/>
            <person name="Huang Z."/>
        </authorList>
    </citation>
    <scope>NUCLEOTIDE SEQUENCE [LARGE SCALE GENOMIC DNA]</scope>
</reference>
<proteinExistence type="predicted"/>
<keyword evidence="2" id="KW-1185">Reference proteome</keyword>
<gene>
    <name evidence="1" type="ORF">TREES_T100017109</name>
</gene>
<accession>L9KQN2</accession>
<dbReference type="InParanoid" id="L9KQN2"/>
<name>L9KQN2_TUPCH</name>
<protein>
    <submittedName>
        <fullName evidence="1">Uncharacterized protein</fullName>
    </submittedName>
</protein>
<organism evidence="1 2">
    <name type="scientific">Tupaia chinensis</name>
    <name type="common">Chinese tree shrew</name>
    <name type="synonym">Tupaia belangeri chinensis</name>
    <dbReference type="NCBI Taxonomy" id="246437"/>
    <lineage>
        <taxon>Eukaryota</taxon>
        <taxon>Metazoa</taxon>
        <taxon>Chordata</taxon>
        <taxon>Craniata</taxon>
        <taxon>Vertebrata</taxon>
        <taxon>Euteleostomi</taxon>
        <taxon>Mammalia</taxon>
        <taxon>Eutheria</taxon>
        <taxon>Euarchontoglires</taxon>
        <taxon>Scandentia</taxon>
        <taxon>Tupaiidae</taxon>
        <taxon>Tupaia</taxon>
    </lineage>
</organism>
<dbReference type="Proteomes" id="UP000011518">
    <property type="component" value="Unassembled WGS sequence"/>
</dbReference>
<evidence type="ECO:0000313" key="1">
    <source>
        <dbReference type="EMBL" id="ELW64794.1"/>
    </source>
</evidence>
<reference evidence="2" key="2">
    <citation type="journal article" date="2013" name="Nat. Commun.">
        <title>Genome of the Chinese tree shrew.</title>
        <authorList>
            <person name="Fan Y."/>
            <person name="Huang Z.Y."/>
            <person name="Cao C.C."/>
            <person name="Chen C.S."/>
            <person name="Chen Y.X."/>
            <person name="Fan D.D."/>
            <person name="He J."/>
            <person name="Hou H.L."/>
            <person name="Hu L."/>
            <person name="Hu X.T."/>
            <person name="Jiang X.T."/>
            <person name="Lai R."/>
            <person name="Lang Y.S."/>
            <person name="Liang B."/>
            <person name="Liao S.G."/>
            <person name="Mu D."/>
            <person name="Ma Y.Y."/>
            <person name="Niu Y.Y."/>
            <person name="Sun X.Q."/>
            <person name="Xia J.Q."/>
            <person name="Xiao J."/>
            <person name="Xiong Z.Q."/>
            <person name="Xu L."/>
            <person name="Yang L."/>
            <person name="Zhang Y."/>
            <person name="Zhao W."/>
            <person name="Zhao X.D."/>
            <person name="Zheng Y.T."/>
            <person name="Zhou J.M."/>
            <person name="Zhu Y.B."/>
            <person name="Zhang G.J."/>
            <person name="Wang J."/>
            <person name="Yao Y.G."/>
        </authorList>
    </citation>
    <scope>NUCLEOTIDE SEQUENCE [LARGE SCALE GENOMIC DNA]</scope>
</reference>
<dbReference type="AlphaFoldDB" id="L9KQN2"/>
<dbReference type="EMBL" id="KB320713">
    <property type="protein sequence ID" value="ELW64794.1"/>
    <property type="molecule type" value="Genomic_DNA"/>
</dbReference>
<sequence>MESLQTSQKKAFSLGFFPERHARVEEDRAEDSVLCETLTGLVVVAVGVLELEVPLAQLSPGTLCGDN</sequence>